<dbReference type="InterPro" id="IPR036388">
    <property type="entry name" value="WH-like_DNA-bd_sf"/>
</dbReference>
<keyword evidence="6" id="KW-1185">Reference proteome</keyword>
<keyword evidence="3" id="KW-0804">Transcription</keyword>
<dbReference type="Pfam" id="PF00392">
    <property type="entry name" value="GntR"/>
    <property type="match status" value="1"/>
</dbReference>
<dbReference type="Pfam" id="PF13377">
    <property type="entry name" value="Peripla_BP_3"/>
    <property type="match status" value="1"/>
</dbReference>
<dbReference type="EMBL" id="FUXZ01000004">
    <property type="protein sequence ID" value="SKA63095.1"/>
    <property type="molecule type" value="Genomic_DNA"/>
</dbReference>
<dbReference type="OrthoDB" id="1776574at2"/>
<dbReference type="PRINTS" id="PR00035">
    <property type="entry name" value="HTHGNTR"/>
</dbReference>
<dbReference type="SMART" id="SM00345">
    <property type="entry name" value="HTH_GNTR"/>
    <property type="match status" value="1"/>
</dbReference>
<dbReference type="InterPro" id="IPR000524">
    <property type="entry name" value="Tscrpt_reg_HTH_GntR"/>
</dbReference>
<evidence type="ECO:0000256" key="2">
    <source>
        <dbReference type="ARBA" id="ARBA00023125"/>
    </source>
</evidence>
<reference evidence="5 6" key="1">
    <citation type="submission" date="2017-02" db="EMBL/GenBank/DDBJ databases">
        <authorList>
            <person name="Peterson S.W."/>
        </authorList>
    </citation>
    <scope>NUCLEOTIDE SEQUENCE [LARGE SCALE GENOMIC DNA]</scope>
    <source>
        <strain evidence="5 6">ATCC 35992</strain>
    </source>
</reference>
<organism evidence="5 6">
    <name type="scientific">Eubacterium uniforme</name>
    <dbReference type="NCBI Taxonomy" id="39495"/>
    <lineage>
        <taxon>Bacteria</taxon>
        <taxon>Bacillati</taxon>
        <taxon>Bacillota</taxon>
        <taxon>Clostridia</taxon>
        <taxon>Eubacteriales</taxon>
        <taxon>Eubacteriaceae</taxon>
        <taxon>Eubacterium</taxon>
    </lineage>
</organism>
<dbReference type="InterPro" id="IPR046335">
    <property type="entry name" value="LacI/GalR-like_sensor"/>
</dbReference>
<dbReference type="AlphaFoldDB" id="A0A1T4VDP7"/>
<dbReference type="InterPro" id="IPR036390">
    <property type="entry name" value="WH_DNA-bd_sf"/>
</dbReference>
<dbReference type="GO" id="GO:0003700">
    <property type="term" value="F:DNA-binding transcription factor activity"/>
    <property type="evidence" value="ECO:0007669"/>
    <property type="project" value="InterPro"/>
</dbReference>
<evidence type="ECO:0000313" key="6">
    <source>
        <dbReference type="Proteomes" id="UP000190814"/>
    </source>
</evidence>
<sequence length="359" mass="40887">MEDKSKRLKHVMIFEDMKKKIFTEDIKPGDKLPSENELAKKYNVSRQTVRKAIANLESAGYAYAEHGRGTFCSEMLAHTKSSKNVAVVTTYLSDYIFPHIIKGIDEVMEKYGYSIMLKSTNNSRTGETKSLEELLTKDIEGLIIEPSKSHIYCNHTSYFKKLDEFGIPYVFIQGKYVQMKDKPHVLIDDEKGGYMVTKYMLEKGHRNIVGVFKSDDEQGQKRHRGFVRALNEAGVMYDPDNIIWFYTEDRKSHPYNGIKQMINDGKEFDGIVCYNDQTAMMVIRALSECGIKVPRDVSVTGFDNAQRGNQVGLQLTTIAHPQEELGAMAAEMLMNMIKGNECEKQILIDPVLIEGDTCR</sequence>
<protein>
    <submittedName>
        <fullName evidence="5">GntR family transcriptional regulator, arabinose operon transcriptional repressor</fullName>
    </submittedName>
</protein>
<dbReference type="PANTHER" id="PTHR30146:SF150">
    <property type="entry name" value="ARABINOSE METABOLISM TRANSCRIPTIONAL REPRESSOR"/>
    <property type="match status" value="1"/>
</dbReference>
<evidence type="ECO:0000313" key="5">
    <source>
        <dbReference type="EMBL" id="SKA63095.1"/>
    </source>
</evidence>
<dbReference type="InterPro" id="IPR033532">
    <property type="entry name" value="AraR_ligand_bind_dom"/>
</dbReference>
<dbReference type="CDD" id="cd07377">
    <property type="entry name" value="WHTH_GntR"/>
    <property type="match status" value="1"/>
</dbReference>
<keyword evidence="1" id="KW-0805">Transcription regulation</keyword>
<dbReference type="PROSITE" id="PS50949">
    <property type="entry name" value="HTH_GNTR"/>
    <property type="match status" value="1"/>
</dbReference>
<evidence type="ECO:0000256" key="1">
    <source>
        <dbReference type="ARBA" id="ARBA00023015"/>
    </source>
</evidence>
<dbReference type="GO" id="GO:0000976">
    <property type="term" value="F:transcription cis-regulatory region binding"/>
    <property type="evidence" value="ECO:0007669"/>
    <property type="project" value="TreeGrafter"/>
</dbReference>
<dbReference type="Gene3D" id="1.10.10.10">
    <property type="entry name" value="Winged helix-like DNA-binding domain superfamily/Winged helix DNA-binding domain"/>
    <property type="match status" value="1"/>
</dbReference>
<dbReference type="RefSeq" id="WP_078765645.1">
    <property type="nucleotide sequence ID" value="NZ_FUXZ01000004.1"/>
</dbReference>
<dbReference type="PANTHER" id="PTHR30146">
    <property type="entry name" value="LACI-RELATED TRANSCRIPTIONAL REPRESSOR"/>
    <property type="match status" value="1"/>
</dbReference>
<proteinExistence type="predicted"/>
<dbReference type="SUPFAM" id="SSF46785">
    <property type="entry name" value="Winged helix' DNA-binding domain"/>
    <property type="match status" value="1"/>
</dbReference>
<dbReference type="Gene3D" id="3.40.50.2300">
    <property type="match status" value="2"/>
</dbReference>
<dbReference type="Proteomes" id="UP000190814">
    <property type="component" value="Unassembled WGS sequence"/>
</dbReference>
<dbReference type="SUPFAM" id="SSF53822">
    <property type="entry name" value="Periplasmic binding protein-like I"/>
    <property type="match status" value="1"/>
</dbReference>
<evidence type="ECO:0000259" key="4">
    <source>
        <dbReference type="PROSITE" id="PS50949"/>
    </source>
</evidence>
<dbReference type="InterPro" id="IPR028082">
    <property type="entry name" value="Peripla_BP_I"/>
</dbReference>
<gene>
    <name evidence="5" type="ORF">SAMN02745111_00760</name>
</gene>
<accession>A0A1T4VDP7</accession>
<dbReference type="CDD" id="cd01541">
    <property type="entry name" value="PBP1_AraR"/>
    <property type="match status" value="1"/>
</dbReference>
<feature type="domain" description="HTH gntR-type" evidence="4">
    <location>
        <begin position="7"/>
        <end position="75"/>
    </location>
</feature>
<evidence type="ECO:0000256" key="3">
    <source>
        <dbReference type="ARBA" id="ARBA00023163"/>
    </source>
</evidence>
<keyword evidence="2" id="KW-0238">DNA-binding</keyword>
<name>A0A1T4VDP7_9FIRM</name>
<dbReference type="STRING" id="39495.SAMN02745111_00760"/>